<evidence type="ECO:0000256" key="20">
    <source>
        <dbReference type="ARBA" id="ARBA00048002"/>
    </source>
</evidence>
<gene>
    <name evidence="26" type="ORF">CPB83DRAFT_793174</name>
</gene>
<comment type="catalytic activity">
    <reaction evidence="21">
        <text>O(6)-methyl-dGTP + H2O = O(6)-methyl-dGMP + diphosphate + H(+)</text>
        <dbReference type="Rhea" id="RHEA:67600"/>
        <dbReference type="ChEBI" id="CHEBI:15377"/>
        <dbReference type="ChEBI" id="CHEBI:15378"/>
        <dbReference type="ChEBI" id="CHEBI:33019"/>
        <dbReference type="ChEBI" id="CHEBI:169974"/>
        <dbReference type="ChEBI" id="CHEBI:169975"/>
    </reaction>
    <physiologicalReaction direction="left-to-right" evidence="21">
        <dbReference type="Rhea" id="RHEA:67601"/>
    </physiologicalReaction>
</comment>
<evidence type="ECO:0000256" key="17">
    <source>
        <dbReference type="ARBA" id="ARBA00030682"/>
    </source>
</evidence>
<dbReference type="PROSITE" id="PS51462">
    <property type="entry name" value="NUDIX"/>
    <property type="match status" value="1"/>
</dbReference>
<evidence type="ECO:0000256" key="16">
    <source>
        <dbReference type="ARBA" id="ARBA00030634"/>
    </source>
</evidence>
<evidence type="ECO:0000313" key="26">
    <source>
        <dbReference type="EMBL" id="KAF9527397.1"/>
    </source>
</evidence>
<keyword evidence="27" id="KW-1185">Reference proteome</keyword>
<dbReference type="PANTHER" id="PTHR43758:SF2">
    <property type="entry name" value="OXIDIZED PURINE NUCLEOSIDE TRIPHOSPHATE HYDROLASE"/>
    <property type="match status" value="1"/>
</dbReference>
<evidence type="ECO:0000256" key="7">
    <source>
        <dbReference type="ARBA" id="ARBA00022842"/>
    </source>
</evidence>
<comment type="catalytic activity">
    <reaction evidence="10">
        <text>2-oxo-dATP + H2O = 2-oxo-dAMP + diphosphate + H(+)</text>
        <dbReference type="Rhea" id="RHEA:31583"/>
        <dbReference type="ChEBI" id="CHEBI:15377"/>
        <dbReference type="ChEBI" id="CHEBI:15378"/>
        <dbReference type="ChEBI" id="CHEBI:33019"/>
        <dbReference type="ChEBI" id="CHEBI:63212"/>
        <dbReference type="ChEBI" id="CHEBI:77897"/>
        <dbReference type="EC" id="3.6.1.56"/>
    </reaction>
    <physiologicalReaction direction="left-to-right" evidence="10">
        <dbReference type="Rhea" id="RHEA:31584"/>
    </physiologicalReaction>
</comment>
<evidence type="ECO:0000256" key="19">
    <source>
        <dbReference type="ARBA" id="ARBA00032071"/>
    </source>
</evidence>
<evidence type="ECO:0000256" key="12">
    <source>
        <dbReference type="ARBA" id="ARBA00024596"/>
    </source>
</evidence>
<comment type="catalytic activity">
    <reaction evidence="11">
        <text>8-oxo-dGTP + H2O = 8-oxo-dGMP + diphosphate + H(+)</text>
        <dbReference type="Rhea" id="RHEA:31575"/>
        <dbReference type="ChEBI" id="CHEBI:15377"/>
        <dbReference type="ChEBI" id="CHEBI:15378"/>
        <dbReference type="ChEBI" id="CHEBI:33019"/>
        <dbReference type="ChEBI" id="CHEBI:63224"/>
        <dbReference type="ChEBI" id="CHEBI:77896"/>
    </reaction>
    <physiologicalReaction direction="left-to-right" evidence="11">
        <dbReference type="Rhea" id="RHEA:31576"/>
    </physiologicalReaction>
</comment>
<dbReference type="OrthoDB" id="447842at2759"/>
<evidence type="ECO:0000259" key="25">
    <source>
        <dbReference type="PROSITE" id="PS51462"/>
    </source>
</evidence>
<dbReference type="InterPro" id="IPR003563">
    <property type="entry name" value="8ODP"/>
</dbReference>
<evidence type="ECO:0000256" key="15">
    <source>
        <dbReference type="ARBA" id="ARBA00029673"/>
    </source>
</evidence>
<evidence type="ECO:0000256" key="14">
    <source>
        <dbReference type="ARBA" id="ARBA00026218"/>
    </source>
</evidence>
<comment type="similarity">
    <text evidence="3">Belongs to the Nudix hydrolase family.</text>
</comment>
<dbReference type="GO" id="GO:0005737">
    <property type="term" value="C:cytoplasm"/>
    <property type="evidence" value="ECO:0007669"/>
    <property type="project" value="TreeGrafter"/>
</dbReference>
<evidence type="ECO:0000256" key="10">
    <source>
        <dbReference type="ARBA" id="ARBA00024459"/>
    </source>
</evidence>
<evidence type="ECO:0000256" key="21">
    <source>
        <dbReference type="ARBA" id="ARBA00048894"/>
    </source>
</evidence>
<proteinExistence type="inferred from homology"/>
<dbReference type="Gene3D" id="3.90.79.10">
    <property type="entry name" value="Nucleoside Triphosphate Pyrophosphohydrolase"/>
    <property type="match status" value="1"/>
</dbReference>
<keyword evidence="7" id="KW-0460">Magnesium</keyword>
<evidence type="ECO:0000256" key="11">
    <source>
        <dbReference type="ARBA" id="ARBA00024486"/>
    </source>
</evidence>
<dbReference type="GO" id="GO:0008413">
    <property type="term" value="F:8-oxo-7,8-dihydroguanosine triphosphate pyrophosphatase activity"/>
    <property type="evidence" value="ECO:0007669"/>
    <property type="project" value="InterPro"/>
</dbReference>
<feature type="domain" description="Nudix hydrolase" evidence="25">
    <location>
        <begin position="36"/>
        <end position="174"/>
    </location>
</feature>
<evidence type="ECO:0000256" key="6">
    <source>
        <dbReference type="ARBA" id="ARBA00022801"/>
    </source>
</evidence>
<evidence type="ECO:0000256" key="23">
    <source>
        <dbReference type="ARBA" id="ARBA00053094"/>
    </source>
</evidence>
<dbReference type="Pfam" id="PF00293">
    <property type="entry name" value="NUDIX"/>
    <property type="match status" value="1"/>
</dbReference>
<name>A0A9P6EED7_9AGAR</name>
<keyword evidence="5" id="KW-0479">Metal-binding</keyword>
<dbReference type="GO" id="GO:0008828">
    <property type="term" value="F:dATP diphosphatase activity"/>
    <property type="evidence" value="ECO:0007669"/>
    <property type="project" value="UniProtKB-EC"/>
</dbReference>
<organism evidence="26 27">
    <name type="scientific">Crepidotus variabilis</name>
    <dbReference type="NCBI Taxonomy" id="179855"/>
    <lineage>
        <taxon>Eukaryota</taxon>
        <taxon>Fungi</taxon>
        <taxon>Dikarya</taxon>
        <taxon>Basidiomycota</taxon>
        <taxon>Agaricomycotina</taxon>
        <taxon>Agaricomycetes</taxon>
        <taxon>Agaricomycetidae</taxon>
        <taxon>Agaricales</taxon>
        <taxon>Agaricineae</taxon>
        <taxon>Crepidotaceae</taxon>
        <taxon>Crepidotus</taxon>
    </lineage>
</organism>
<comment type="cofactor">
    <cofactor evidence="1">
        <name>Mg(2+)</name>
        <dbReference type="ChEBI" id="CHEBI:18420"/>
    </cofactor>
</comment>
<dbReference type="InterPro" id="IPR000086">
    <property type="entry name" value="NUDIX_hydrolase_dom"/>
</dbReference>
<dbReference type="EMBL" id="MU157861">
    <property type="protein sequence ID" value="KAF9527397.1"/>
    <property type="molecule type" value="Genomic_DNA"/>
</dbReference>
<evidence type="ECO:0000256" key="5">
    <source>
        <dbReference type="ARBA" id="ARBA00022723"/>
    </source>
</evidence>
<dbReference type="GO" id="GO:0046872">
    <property type="term" value="F:metal ion binding"/>
    <property type="evidence" value="ECO:0007669"/>
    <property type="project" value="UniProtKB-KW"/>
</dbReference>
<dbReference type="SUPFAM" id="SSF55811">
    <property type="entry name" value="Nudix"/>
    <property type="match status" value="1"/>
</dbReference>
<evidence type="ECO:0000256" key="22">
    <source>
        <dbReference type="ARBA" id="ARBA00049032"/>
    </source>
</evidence>
<keyword evidence="8" id="KW-0539">Nucleus</keyword>
<dbReference type="AlphaFoldDB" id="A0A9P6EED7"/>
<evidence type="ECO:0000256" key="24">
    <source>
        <dbReference type="SAM" id="MobiDB-lite"/>
    </source>
</evidence>
<protein>
    <recommendedName>
        <fullName evidence="14">Oxidized purine nucleoside triphosphate hydrolase</fullName>
        <ecNumber evidence="13">3.6.1.56</ecNumber>
    </recommendedName>
    <alternativeName>
        <fullName evidence="18">2-hydroxy-dATP diphosphatase</fullName>
    </alternativeName>
    <alternativeName>
        <fullName evidence="17">7,8-dihydro-8-oxoguanine triphosphatase</fullName>
    </alternativeName>
    <alternativeName>
        <fullName evidence="16">8-oxo-dGTPase</fullName>
    </alternativeName>
    <alternativeName>
        <fullName evidence="19">Methylated purine nucleoside triphosphate hydrolase</fullName>
    </alternativeName>
    <alternativeName>
        <fullName evidence="15">Nucleoside diphosphate-linked moiety X motif 1</fullName>
    </alternativeName>
</protein>
<reference evidence="26" key="1">
    <citation type="submission" date="2020-11" db="EMBL/GenBank/DDBJ databases">
        <authorList>
            <consortium name="DOE Joint Genome Institute"/>
            <person name="Ahrendt S."/>
            <person name="Riley R."/>
            <person name="Andreopoulos W."/>
            <person name="Labutti K."/>
            <person name="Pangilinan J."/>
            <person name="Ruiz-Duenas F.J."/>
            <person name="Barrasa J.M."/>
            <person name="Sanchez-Garcia M."/>
            <person name="Camarero S."/>
            <person name="Miyauchi S."/>
            <person name="Serrano A."/>
            <person name="Linde D."/>
            <person name="Babiker R."/>
            <person name="Drula E."/>
            <person name="Ayuso-Fernandez I."/>
            <person name="Pacheco R."/>
            <person name="Padilla G."/>
            <person name="Ferreira P."/>
            <person name="Barriuso J."/>
            <person name="Kellner H."/>
            <person name="Castanera R."/>
            <person name="Alfaro M."/>
            <person name="Ramirez L."/>
            <person name="Pisabarro A.G."/>
            <person name="Kuo A."/>
            <person name="Tritt A."/>
            <person name="Lipzen A."/>
            <person name="He G."/>
            <person name="Yan M."/>
            <person name="Ng V."/>
            <person name="Cullen D."/>
            <person name="Martin F."/>
            <person name="Rosso M.-N."/>
            <person name="Henrissat B."/>
            <person name="Hibbett D."/>
            <person name="Martinez A.T."/>
            <person name="Grigoriev I.V."/>
        </authorList>
    </citation>
    <scope>NUCLEOTIDE SEQUENCE</scope>
    <source>
        <strain evidence="26">CBS 506.95</strain>
    </source>
</reference>
<evidence type="ECO:0000256" key="18">
    <source>
        <dbReference type="ARBA" id="ARBA00031927"/>
    </source>
</evidence>
<dbReference type="InterPro" id="IPR020084">
    <property type="entry name" value="NUDIX_hydrolase_CS"/>
</dbReference>
<evidence type="ECO:0000256" key="3">
    <source>
        <dbReference type="ARBA" id="ARBA00005582"/>
    </source>
</evidence>
<dbReference type="PROSITE" id="PS00893">
    <property type="entry name" value="NUDIX_BOX"/>
    <property type="match status" value="1"/>
</dbReference>
<comment type="subcellular location">
    <subcellularLocation>
        <location evidence="2">Nucleus</location>
    </subcellularLocation>
</comment>
<feature type="region of interest" description="Disordered" evidence="24">
    <location>
        <begin position="150"/>
        <end position="179"/>
    </location>
</feature>
<comment type="catalytic activity">
    <reaction evidence="22">
        <text>N(6)-methyl-dATP + H2O = N(6)-methyl-dAMP + diphosphate + H(+)</text>
        <dbReference type="Rhea" id="RHEA:67604"/>
        <dbReference type="ChEBI" id="CHEBI:15377"/>
        <dbReference type="ChEBI" id="CHEBI:15378"/>
        <dbReference type="ChEBI" id="CHEBI:33019"/>
        <dbReference type="ChEBI" id="CHEBI:169976"/>
        <dbReference type="ChEBI" id="CHEBI:172872"/>
    </reaction>
    <physiologicalReaction direction="left-to-right" evidence="22">
        <dbReference type="Rhea" id="RHEA:67605"/>
    </physiologicalReaction>
</comment>
<dbReference type="CDD" id="cd03427">
    <property type="entry name" value="NUDIX_MTH1_Nudt1"/>
    <property type="match status" value="1"/>
</dbReference>
<evidence type="ECO:0000256" key="9">
    <source>
        <dbReference type="ARBA" id="ARBA00024448"/>
    </source>
</evidence>
<evidence type="ECO:0000256" key="2">
    <source>
        <dbReference type="ARBA" id="ARBA00004123"/>
    </source>
</evidence>
<comment type="catalytic activity">
    <reaction evidence="12">
        <text>2-oxo-ATP + H2O = 2-oxo-AMP + diphosphate + H(+)</text>
        <dbReference type="Rhea" id="RHEA:67392"/>
        <dbReference type="ChEBI" id="CHEBI:15377"/>
        <dbReference type="ChEBI" id="CHEBI:15378"/>
        <dbReference type="ChEBI" id="CHEBI:33019"/>
        <dbReference type="ChEBI" id="CHEBI:71395"/>
        <dbReference type="ChEBI" id="CHEBI:172878"/>
    </reaction>
    <physiologicalReaction direction="left-to-right" evidence="12">
        <dbReference type="Rhea" id="RHEA:67393"/>
    </physiologicalReaction>
</comment>
<dbReference type="GO" id="GO:0042262">
    <property type="term" value="P:DNA protection"/>
    <property type="evidence" value="ECO:0007669"/>
    <property type="project" value="InterPro"/>
</dbReference>
<comment type="catalytic activity">
    <reaction evidence="9">
        <text>8-oxo-dATP + H2O = 8-oxo-dAMP + diphosphate + H(+)</text>
        <dbReference type="Rhea" id="RHEA:65396"/>
        <dbReference type="ChEBI" id="CHEBI:15377"/>
        <dbReference type="ChEBI" id="CHEBI:15378"/>
        <dbReference type="ChEBI" id="CHEBI:33019"/>
        <dbReference type="ChEBI" id="CHEBI:71361"/>
        <dbReference type="ChEBI" id="CHEBI:172871"/>
    </reaction>
    <physiologicalReaction direction="left-to-right" evidence="9">
        <dbReference type="Rhea" id="RHEA:65397"/>
    </physiologicalReaction>
</comment>
<accession>A0A9P6EED7</accession>
<dbReference type="PANTHER" id="PTHR43758">
    <property type="entry name" value="7,8-DIHYDRO-8-OXOGUANINE TRIPHOSPHATASE"/>
    <property type="match status" value="1"/>
</dbReference>
<comment type="catalytic activity">
    <reaction evidence="20">
        <text>N(6)-methyl-ATP + H2O = N(6)-methyl-AMP + diphosphate + H(+)</text>
        <dbReference type="Rhea" id="RHEA:67608"/>
        <dbReference type="ChEBI" id="CHEBI:15377"/>
        <dbReference type="ChEBI" id="CHEBI:15378"/>
        <dbReference type="ChEBI" id="CHEBI:33019"/>
        <dbReference type="ChEBI" id="CHEBI:144842"/>
        <dbReference type="ChEBI" id="CHEBI:172873"/>
    </reaction>
    <physiologicalReaction direction="left-to-right" evidence="20">
        <dbReference type="Rhea" id="RHEA:67609"/>
    </physiologicalReaction>
</comment>
<dbReference type="EC" id="3.6.1.56" evidence="13"/>
<evidence type="ECO:0000256" key="1">
    <source>
        <dbReference type="ARBA" id="ARBA00001946"/>
    </source>
</evidence>
<evidence type="ECO:0000313" key="27">
    <source>
        <dbReference type="Proteomes" id="UP000807306"/>
    </source>
</evidence>
<evidence type="ECO:0000256" key="13">
    <source>
        <dbReference type="ARBA" id="ARBA00026103"/>
    </source>
</evidence>
<evidence type="ECO:0000256" key="4">
    <source>
        <dbReference type="ARBA" id="ARBA00011245"/>
    </source>
</evidence>
<comment type="caution">
    <text evidence="26">The sequence shown here is derived from an EMBL/GenBank/DDBJ whole genome shotgun (WGS) entry which is preliminary data.</text>
</comment>
<evidence type="ECO:0000256" key="8">
    <source>
        <dbReference type="ARBA" id="ARBA00023242"/>
    </source>
</evidence>
<keyword evidence="6 26" id="KW-0378">Hydrolase</keyword>
<comment type="subunit">
    <text evidence="4">Monomer.</text>
</comment>
<dbReference type="InterPro" id="IPR015797">
    <property type="entry name" value="NUDIX_hydrolase-like_dom_sf"/>
</dbReference>
<comment type="function">
    <text evidence="23">Oxidized purine nucleoside triphosphate hydrolase which is a prominent sanitizer of the oxidized nucleotide pool. Catalyzes the hydrolysis of 2-oxo-dATP (2-hydroxy-dATP) into 2-oxo-dAMP. Also has a significant hydrolase activity toward 2-oxo-ATP, 8-oxo-dGTP and 8-oxo-dATP. Through the hydrolysis of oxidized purine nucleoside triphosphates, prevents their incorporation into DNA and the subsequent transversions A:T to C:G and G:C to T:A. Also catalyzes the hydrolysis of methylated purine nucleoside triphosphate preventing their integration into DNA. Through this antimutagenic activity protects cells from oxidative stress.</text>
</comment>
<dbReference type="PRINTS" id="PR01403">
    <property type="entry name" value="8OXTPHPHTASE"/>
</dbReference>
<sequence>MSMAPHTLETPPGLRYVSLRYHTSGGDHLPWLPFTKVKYYTNVFVVKGGKVLLGYKKRGFGKGKYNGFGGKVEPGELPKDAALRELKEEAGISATLKHAGMLLFLSEDAEWAFEIEIYRADDYEGEITESDEMRPEWFNLPSESVLASIQGRTPRDISESTQPFSSDPSSTSAQDASTASPIPYSQMWETDSIWLPLLLAKQKFVGRADFRKVRVQRQDGTEKVDEEKLEPYRWWYALAPEDPVGI</sequence>
<dbReference type="Proteomes" id="UP000807306">
    <property type="component" value="Unassembled WGS sequence"/>
</dbReference>
<dbReference type="GO" id="GO:0005634">
    <property type="term" value="C:nucleus"/>
    <property type="evidence" value="ECO:0007669"/>
    <property type="project" value="UniProtKB-SubCell"/>
</dbReference>
<feature type="compositionally biased region" description="Low complexity" evidence="24">
    <location>
        <begin position="159"/>
        <end position="179"/>
    </location>
</feature>